<feature type="domain" description="Leucyl-tRNA synthetase editing" evidence="11">
    <location>
        <begin position="225"/>
        <end position="397"/>
    </location>
</feature>
<evidence type="ECO:0000256" key="6">
    <source>
        <dbReference type="ARBA" id="ARBA00023146"/>
    </source>
</evidence>
<dbReference type="InterPro" id="IPR009080">
    <property type="entry name" value="tRNAsynth_Ia_anticodon-bd"/>
</dbReference>
<dbReference type="Pfam" id="PF00133">
    <property type="entry name" value="tRNA-synt_1"/>
    <property type="match status" value="1"/>
</dbReference>
<comment type="catalytic activity">
    <reaction evidence="7 8">
        <text>tRNA(Leu) + L-leucine + ATP = L-leucyl-tRNA(Leu) + AMP + diphosphate</text>
        <dbReference type="Rhea" id="RHEA:11688"/>
        <dbReference type="Rhea" id="RHEA-COMP:9613"/>
        <dbReference type="Rhea" id="RHEA-COMP:9622"/>
        <dbReference type="ChEBI" id="CHEBI:30616"/>
        <dbReference type="ChEBI" id="CHEBI:33019"/>
        <dbReference type="ChEBI" id="CHEBI:57427"/>
        <dbReference type="ChEBI" id="CHEBI:78442"/>
        <dbReference type="ChEBI" id="CHEBI:78494"/>
        <dbReference type="ChEBI" id="CHEBI:456215"/>
        <dbReference type="EC" id="6.1.1.4"/>
    </reaction>
</comment>
<dbReference type="InterPro" id="IPR013155">
    <property type="entry name" value="M/V/L/I-tRNA-synth_anticd-bd"/>
</dbReference>
<dbReference type="InterPro" id="IPR014729">
    <property type="entry name" value="Rossmann-like_a/b/a_fold"/>
</dbReference>
<proteinExistence type="inferred from homology"/>
<dbReference type="Proteomes" id="UP001254165">
    <property type="component" value="Unassembled WGS sequence"/>
</dbReference>
<dbReference type="EC" id="6.1.1.4" evidence="8"/>
<feature type="short sequence motif" description="'HIGH' region" evidence="8">
    <location>
        <begin position="45"/>
        <end position="55"/>
    </location>
</feature>
<dbReference type="Gene3D" id="3.40.50.620">
    <property type="entry name" value="HUPs"/>
    <property type="match status" value="2"/>
</dbReference>
<name>A0ABU3NKL2_9CHLR</name>
<dbReference type="GO" id="GO:0004823">
    <property type="term" value="F:leucine-tRNA ligase activity"/>
    <property type="evidence" value="ECO:0007669"/>
    <property type="project" value="UniProtKB-EC"/>
</dbReference>
<keyword evidence="8" id="KW-0963">Cytoplasm</keyword>
<organism evidence="12 13">
    <name type="scientific">Thermanaerothrix solaris</name>
    <dbReference type="NCBI Taxonomy" id="3058434"/>
    <lineage>
        <taxon>Bacteria</taxon>
        <taxon>Bacillati</taxon>
        <taxon>Chloroflexota</taxon>
        <taxon>Anaerolineae</taxon>
        <taxon>Anaerolineales</taxon>
        <taxon>Anaerolineaceae</taxon>
        <taxon>Thermanaerothrix</taxon>
    </lineage>
</organism>
<evidence type="ECO:0000313" key="12">
    <source>
        <dbReference type="EMBL" id="MDT8896875.1"/>
    </source>
</evidence>
<protein>
    <recommendedName>
        <fullName evidence="8">Leucine--tRNA ligase</fullName>
        <ecNumber evidence="8">6.1.1.4</ecNumber>
    </recommendedName>
    <alternativeName>
        <fullName evidence="8">Leucyl-tRNA synthetase</fullName>
        <shortName evidence="8">LeuRS</shortName>
    </alternativeName>
</protein>
<keyword evidence="4 8" id="KW-0067">ATP-binding</keyword>
<keyword evidence="13" id="KW-1185">Reference proteome</keyword>
<comment type="caution">
    <text evidence="12">The sequence shown here is derived from an EMBL/GenBank/DDBJ whole genome shotgun (WGS) entry which is preliminary data.</text>
</comment>
<feature type="domain" description="Aminoacyl-tRNA synthetase class Ia" evidence="9">
    <location>
        <begin position="428"/>
        <end position="618"/>
    </location>
</feature>
<keyword evidence="3 8" id="KW-0547">Nucleotide-binding</keyword>
<dbReference type="RefSeq" id="WP_315623483.1">
    <property type="nucleotide sequence ID" value="NZ_JAUHMF010000001.1"/>
</dbReference>
<feature type="domain" description="Methionyl/Valyl/Leucyl/Isoleucyl-tRNA synthetase anticodon-binding" evidence="10">
    <location>
        <begin position="665"/>
        <end position="785"/>
    </location>
</feature>
<dbReference type="InterPro" id="IPR025709">
    <property type="entry name" value="Leu_tRNA-synth_edit"/>
</dbReference>
<reference evidence="12 13" key="1">
    <citation type="submission" date="2023-07" db="EMBL/GenBank/DDBJ databases">
        <title>Novel species of Thermanaerothrix with wide hydrolytic capabilities.</title>
        <authorList>
            <person name="Zayulina K.S."/>
            <person name="Podosokorskaya O.A."/>
            <person name="Elcheninov A.G."/>
        </authorList>
    </citation>
    <scope>NUCLEOTIDE SEQUENCE [LARGE SCALE GENOMIC DNA]</scope>
    <source>
        <strain evidence="12 13">4228-RoL</strain>
    </source>
</reference>
<dbReference type="SUPFAM" id="SSF47323">
    <property type="entry name" value="Anticodon-binding domain of a subclass of class I aminoacyl-tRNA synthetases"/>
    <property type="match status" value="1"/>
</dbReference>
<comment type="similarity">
    <text evidence="1 8">Belongs to the class-I aminoacyl-tRNA synthetase family.</text>
</comment>
<evidence type="ECO:0000259" key="10">
    <source>
        <dbReference type="Pfam" id="PF08264"/>
    </source>
</evidence>
<dbReference type="PANTHER" id="PTHR43740">
    <property type="entry name" value="LEUCYL-TRNA SYNTHETASE"/>
    <property type="match status" value="1"/>
</dbReference>
<keyword evidence="6 8" id="KW-0030">Aminoacyl-tRNA synthetase</keyword>
<sequence>MNISVPTYNPTEIERKWQEKWEADGLYHADIDYSRPKHYALTMLPYPSGDLHIGHWYAMTPSDARARFMRMQGYNVLFPMGFDAFGLPAENAAIKHNIHPKEWTYRNIERMRKQLKSMGAMFDWRREAISSDPEYYRWTQWFFVQFYKNGLAYRKGGMVDWCPSCNTTLAREQVVGEDRVCERCGTPVIKKNLEQWFFRLTKYAEELLSFEGIDWPERVRTLQINWIGRSEGAAVTFRTEQGDPIEVFTTRPDTLWGATFMVLAPEHPLVEKVTTLEQKAAVEAYIYQALRQSDIQREAADREKTGVFTGGYAINPVNGERIPIWIADYVLMSYGTGAIMAVPAHDERDFAFARKYGLRIIPVIQPEGMVLDGDTMEQAYTGPGYMINSGPLNGTYVNGKGHNDPGIRKVIEYLEAHGLGRAEVSYKLRDWLISRQRYWGAPIPIIYCPKCGTVPVPEDQLPVLLPDDVEWRPTGESPLKLHPTWRFTTCPTCGGPAERETDTMDTFMCSSWYHLRYLSPHYDQWPFDPREYDYWMPVDTYTGGIEHATMHLIYTRFFHKACRDIGITKGNEPMLQLRNQGMVLGEDSEKMSKSRGNVIAPDDLVARYGADTVRAYLMFFARWDQGGPWNSGGIEGVHRWLRRVWSVILEPVNEQNQADEATLRQLRRKVHQTLRSVTRDFREFEFNTIVSSLMELLNEMSKAKQNGAWGSMAWDEAVDIYLRMLAPVCPHISEEIWALLGKPYSIHAQAWPQVDEEAAKEEMITIVVQINGKVRDRLTVNAEISDEEVKALALQSEVVQRYLGGKPPQQIIYVPRRLVSIVV</sequence>
<evidence type="ECO:0000256" key="7">
    <source>
        <dbReference type="ARBA" id="ARBA00047469"/>
    </source>
</evidence>
<evidence type="ECO:0000256" key="5">
    <source>
        <dbReference type="ARBA" id="ARBA00022917"/>
    </source>
</evidence>
<dbReference type="PANTHER" id="PTHR43740:SF2">
    <property type="entry name" value="LEUCINE--TRNA LIGASE, MITOCHONDRIAL"/>
    <property type="match status" value="1"/>
</dbReference>
<evidence type="ECO:0000256" key="2">
    <source>
        <dbReference type="ARBA" id="ARBA00022598"/>
    </source>
</evidence>
<gene>
    <name evidence="8 12" type="primary">leuS</name>
    <name evidence="12" type="ORF">QYE77_01250</name>
</gene>
<dbReference type="CDD" id="cd00812">
    <property type="entry name" value="LeuRS_core"/>
    <property type="match status" value="1"/>
</dbReference>
<evidence type="ECO:0000256" key="4">
    <source>
        <dbReference type="ARBA" id="ARBA00022840"/>
    </source>
</evidence>
<evidence type="ECO:0000256" key="1">
    <source>
        <dbReference type="ARBA" id="ARBA00005594"/>
    </source>
</evidence>
<feature type="binding site" evidence="8">
    <location>
        <position position="593"/>
    </location>
    <ligand>
        <name>ATP</name>
        <dbReference type="ChEBI" id="CHEBI:30616"/>
    </ligand>
</feature>
<evidence type="ECO:0000259" key="11">
    <source>
        <dbReference type="Pfam" id="PF13603"/>
    </source>
</evidence>
<dbReference type="InterPro" id="IPR002300">
    <property type="entry name" value="aa-tRNA-synth_Ia"/>
</dbReference>
<evidence type="ECO:0000256" key="8">
    <source>
        <dbReference type="HAMAP-Rule" id="MF_00049"/>
    </source>
</evidence>
<dbReference type="CDD" id="cd07958">
    <property type="entry name" value="Anticodon_Ia_Leu_BEm"/>
    <property type="match status" value="1"/>
</dbReference>
<dbReference type="InterPro" id="IPR002302">
    <property type="entry name" value="Leu-tRNA-ligase"/>
</dbReference>
<evidence type="ECO:0000313" key="13">
    <source>
        <dbReference type="Proteomes" id="UP001254165"/>
    </source>
</evidence>
<comment type="subcellular location">
    <subcellularLocation>
        <location evidence="8">Cytoplasm</location>
    </subcellularLocation>
</comment>
<dbReference type="Gene3D" id="3.90.740.10">
    <property type="entry name" value="Valyl/Leucyl/Isoleucyl-tRNA synthetase, editing domain"/>
    <property type="match status" value="1"/>
</dbReference>
<accession>A0ABU3NKL2</accession>
<dbReference type="Pfam" id="PF13603">
    <property type="entry name" value="tRNA-synt_1_2"/>
    <property type="match status" value="1"/>
</dbReference>
<dbReference type="InterPro" id="IPR009008">
    <property type="entry name" value="Val/Leu/Ile-tRNA-synth_edit"/>
</dbReference>
<dbReference type="EMBL" id="JAUHMF010000001">
    <property type="protein sequence ID" value="MDT8896875.1"/>
    <property type="molecule type" value="Genomic_DNA"/>
</dbReference>
<keyword evidence="5 8" id="KW-0648">Protein biosynthesis</keyword>
<dbReference type="Pfam" id="PF08264">
    <property type="entry name" value="Anticodon_1"/>
    <property type="match status" value="1"/>
</dbReference>
<dbReference type="SUPFAM" id="SSF52374">
    <property type="entry name" value="Nucleotidylyl transferase"/>
    <property type="match status" value="1"/>
</dbReference>
<dbReference type="Gene3D" id="3.10.20.590">
    <property type="match status" value="1"/>
</dbReference>
<dbReference type="SUPFAM" id="SSF50677">
    <property type="entry name" value="ValRS/IleRS/LeuRS editing domain"/>
    <property type="match status" value="1"/>
</dbReference>
<feature type="short sequence motif" description="'KMSKS' region" evidence="8">
    <location>
        <begin position="590"/>
        <end position="594"/>
    </location>
</feature>
<dbReference type="NCBIfam" id="TIGR00396">
    <property type="entry name" value="leuS_bact"/>
    <property type="match status" value="1"/>
</dbReference>
<evidence type="ECO:0000259" key="9">
    <source>
        <dbReference type="Pfam" id="PF00133"/>
    </source>
</evidence>
<dbReference type="HAMAP" id="MF_00049_B">
    <property type="entry name" value="Leu_tRNA_synth_B"/>
    <property type="match status" value="1"/>
</dbReference>
<dbReference type="Gene3D" id="1.10.730.10">
    <property type="entry name" value="Isoleucyl-tRNA Synthetase, Domain 1"/>
    <property type="match status" value="1"/>
</dbReference>
<dbReference type="PRINTS" id="PR00985">
    <property type="entry name" value="TRNASYNTHLEU"/>
</dbReference>
<evidence type="ECO:0000256" key="3">
    <source>
        <dbReference type="ARBA" id="ARBA00022741"/>
    </source>
</evidence>
<keyword evidence="2 8" id="KW-0436">Ligase</keyword>